<dbReference type="Pfam" id="PF00496">
    <property type="entry name" value="SBP_bac_5"/>
    <property type="match status" value="1"/>
</dbReference>
<evidence type="ECO:0000256" key="3">
    <source>
        <dbReference type="ARBA" id="ARBA00022729"/>
    </source>
</evidence>
<dbReference type="PANTHER" id="PTHR30290">
    <property type="entry name" value="PERIPLASMIC BINDING COMPONENT OF ABC TRANSPORTER"/>
    <property type="match status" value="1"/>
</dbReference>
<reference evidence="5 6" key="1">
    <citation type="submission" date="2020-08" db="EMBL/GenBank/DDBJ databases">
        <title>Genomic Encyclopedia of Type Strains, Phase III (KMG-III): the genomes of soil and plant-associated and newly described type strains.</title>
        <authorList>
            <person name="Whitman W."/>
        </authorList>
    </citation>
    <scope>NUCLEOTIDE SEQUENCE [LARGE SCALE GENOMIC DNA]</scope>
    <source>
        <strain evidence="5 6">CECT 8305</strain>
    </source>
</reference>
<dbReference type="SUPFAM" id="SSF53850">
    <property type="entry name" value="Periplasmic binding protein-like II"/>
    <property type="match status" value="1"/>
</dbReference>
<keyword evidence="2" id="KW-0813">Transport</keyword>
<evidence type="ECO:0000313" key="5">
    <source>
        <dbReference type="EMBL" id="MBB5938577.1"/>
    </source>
</evidence>
<dbReference type="GO" id="GO:0015833">
    <property type="term" value="P:peptide transport"/>
    <property type="evidence" value="ECO:0007669"/>
    <property type="project" value="TreeGrafter"/>
</dbReference>
<dbReference type="RefSeq" id="WP_184576447.1">
    <property type="nucleotide sequence ID" value="NZ_JACHJL010000017.1"/>
</dbReference>
<comment type="caution">
    <text evidence="5">The sequence shown here is derived from an EMBL/GenBank/DDBJ whole genome shotgun (WGS) entry which is preliminary data.</text>
</comment>
<sequence>MVHSKLLSAPSSRDVSGIRAVTAAFAAVGLLMTVGACSGADANNQAVSRQTLTIGAPTPPLSLDPAKNGGGVNELFVDLAYQALIHAKPNGSYTPMLAESFGYVGKGHRQFEITLRPGVTFSDGTSLDSAAVKTYLEYFRSAGGPFSATAKNITAIETPDAKTVVLRLAGHDPDMPLNFSEAGAWGNVVSPKVLKERPATLGSSTAGAGPYMLDTAASVQGSTYTYVPNPRYRGPSTRQYSKVVIKVIPNSTTAFQALRSGQIQFMQGDTTLLAKAKRNGLKTHEQGAGFVGLFLQDREGKKVEALGDVRVRQAINHAIDRRSLAKAIGGSTGEPLSQIIAPGAAGYSKDLEKRYPYDLGRARKLLNEAGYEDGFSFTVLTGAFDPVSAKLAAGIAEQLKAVGITMTIESKTAFPDYARAQESGAYPANVANWGATTMYAAATQLVLPEGVVNPFHTSDEQMEKLYREAAALPASKSSAKWRALSARVSHQAWFAPVMMQKAVFIAPEGLEGYSDNASYPNPVFIRNS</sequence>
<evidence type="ECO:0000313" key="6">
    <source>
        <dbReference type="Proteomes" id="UP000588098"/>
    </source>
</evidence>
<keyword evidence="6" id="KW-1185">Reference proteome</keyword>
<dbReference type="Gene3D" id="3.40.190.10">
    <property type="entry name" value="Periplasmic binding protein-like II"/>
    <property type="match status" value="1"/>
</dbReference>
<accession>A0A7W9QG30</accession>
<feature type="domain" description="Solute-binding protein family 5" evidence="4">
    <location>
        <begin position="93"/>
        <end position="438"/>
    </location>
</feature>
<dbReference type="PANTHER" id="PTHR30290:SF9">
    <property type="entry name" value="OLIGOPEPTIDE-BINDING PROTEIN APPA"/>
    <property type="match status" value="1"/>
</dbReference>
<evidence type="ECO:0000256" key="1">
    <source>
        <dbReference type="ARBA" id="ARBA00005695"/>
    </source>
</evidence>
<dbReference type="Gene3D" id="3.10.105.10">
    <property type="entry name" value="Dipeptide-binding Protein, Domain 3"/>
    <property type="match status" value="1"/>
</dbReference>
<dbReference type="GO" id="GO:0043190">
    <property type="term" value="C:ATP-binding cassette (ABC) transporter complex"/>
    <property type="evidence" value="ECO:0007669"/>
    <property type="project" value="InterPro"/>
</dbReference>
<dbReference type="EMBL" id="JACHJL010000017">
    <property type="protein sequence ID" value="MBB5938577.1"/>
    <property type="molecule type" value="Genomic_DNA"/>
</dbReference>
<dbReference type="GO" id="GO:0042597">
    <property type="term" value="C:periplasmic space"/>
    <property type="evidence" value="ECO:0007669"/>
    <property type="project" value="UniProtKB-ARBA"/>
</dbReference>
<comment type="similarity">
    <text evidence="1">Belongs to the bacterial solute-binding protein 5 family.</text>
</comment>
<evidence type="ECO:0000256" key="2">
    <source>
        <dbReference type="ARBA" id="ARBA00022448"/>
    </source>
</evidence>
<name>A0A7W9QG30_9ACTN</name>
<dbReference type="InterPro" id="IPR039424">
    <property type="entry name" value="SBP_5"/>
</dbReference>
<gene>
    <name evidence="5" type="ORF">FHS42_005666</name>
</gene>
<dbReference type="GO" id="GO:1904680">
    <property type="term" value="F:peptide transmembrane transporter activity"/>
    <property type="evidence" value="ECO:0007669"/>
    <property type="project" value="TreeGrafter"/>
</dbReference>
<dbReference type="PIRSF" id="PIRSF002741">
    <property type="entry name" value="MppA"/>
    <property type="match status" value="1"/>
</dbReference>
<protein>
    <submittedName>
        <fullName evidence="5">Peptide/nickel transport system substrate-binding protein</fullName>
    </submittedName>
</protein>
<dbReference type="AlphaFoldDB" id="A0A7W9QG30"/>
<evidence type="ECO:0000259" key="4">
    <source>
        <dbReference type="Pfam" id="PF00496"/>
    </source>
</evidence>
<dbReference type="InterPro" id="IPR030678">
    <property type="entry name" value="Peptide/Ni-bd"/>
</dbReference>
<proteinExistence type="inferred from homology"/>
<dbReference type="Proteomes" id="UP000588098">
    <property type="component" value="Unassembled WGS sequence"/>
</dbReference>
<keyword evidence="3" id="KW-0732">Signal</keyword>
<dbReference type="InterPro" id="IPR000914">
    <property type="entry name" value="SBP_5_dom"/>
</dbReference>
<organism evidence="5 6">
    <name type="scientific">Streptomyces zagrosensis</name>
    <dbReference type="NCBI Taxonomy" id="1042984"/>
    <lineage>
        <taxon>Bacteria</taxon>
        <taxon>Bacillati</taxon>
        <taxon>Actinomycetota</taxon>
        <taxon>Actinomycetes</taxon>
        <taxon>Kitasatosporales</taxon>
        <taxon>Streptomycetaceae</taxon>
        <taxon>Streptomyces</taxon>
    </lineage>
</organism>